<reference evidence="1 2" key="1">
    <citation type="submission" date="2019-11" db="EMBL/GenBank/DDBJ databases">
        <title>Type strains purchased from KCTC, JCM and DSMZ.</title>
        <authorList>
            <person name="Lu H."/>
        </authorList>
    </citation>
    <scope>NUCLEOTIDE SEQUENCE [LARGE SCALE GENOMIC DNA]</scope>
    <source>
        <strain evidence="1 2">KCTC 42409</strain>
    </source>
</reference>
<keyword evidence="2" id="KW-1185">Reference proteome</keyword>
<name>A0A6L6Q272_9BURK</name>
<dbReference type="AlphaFoldDB" id="A0A6L6Q272"/>
<sequence>MRITPAIWKEETSLFGKSRSNALEGVDRELKQYYDYGLAHGLTSVETIENLAIRAVTMYYALKAWKADRNDKDPRYLTQPEGWKHSFRNTRGTFERLDDVLERSLRLTLDYNTGILPSGDVQAFAFIRKNSEEEFFALCKGAKMIAKGSFLREKAAETASAIADKTGLTDAVEDLAGSAGDAAVSGIQRGASAVSSAVSGLARSGGSGGPTIATTSESSFVRQLMDLVMQQFRTAGEAGIAAFKEAVLGLGIAEKFVSDCLKTAAKEVGKVVYAVFKAVAPALGVLEGLGKAAVGFYKAIKLHMEGNKLKRNAFAIREGAASDAYGVIVKFWDEERDENLKKAGTALVELMVDTICTAAGAIGSAVRGIGAMIEKAYTACKAVWDTIKKVLDAVAEVLNINEALATLERDSSIGPNNTAAMKAFTISPLLACYYFLSIPTSSVVMLDNQMAALGGFGPVVERLIKQVQPVFDKAAAYLSKHGFMFVRSDGSPFPVKADIGNSSLREQIKELAKSTASDAAENIGKKLAEKGGLVVKTS</sequence>
<protein>
    <submittedName>
        <fullName evidence="1">Uncharacterized protein</fullName>
    </submittedName>
</protein>
<dbReference type="EMBL" id="WNLA01000011">
    <property type="protein sequence ID" value="MTW03730.1"/>
    <property type="molecule type" value="Genomic_DNA"/>
</dbReference>
<comment type="caution">
    <text evidence="1">The sequence shown here is derived from an EMBL/GenBank/DDBJ whole genome shotgun (WGS) entry which is preliminary data.</text>
</comment>
<accession>A0A6L6Q272</accession>
<evidence type="ECO:0000313" key="2">
    <source>
        <dbReference type="Proteomes" id="UP000484015"/>
    </source>
</evidence>
<gene>
    <name evidence="1" type="ORF">GM668_16735</name>
</gene>
<evidence type="ECO:0000313" key="1">
    <source>
        <dbReference type="EMBL" id="MTW03730.1"/>
    </source>
</evidence>
<dbReference type="RefSeq" id="WP_155440095.1">
    <property type="nucleotide sequence ID" value="NZ_WNLA01000011.1"/>
</dbReference>
<proteinExistence type="predicted"/>
<organism evidence="1 2">
    <name type="scientific">Pseudoduganella ginsengisoli</name>
    <dbReference type="NCBI Taxonomy" id="1462440"/>
    <lineage>
        <taxon>Bacteria</taxon>
        <taxon>Pseudomonadati</taxon>
        <taxon>Pseudomonadota</taxon>
        <taxon>Betaproteobacteria</taxon>
        <taxon>Burkholderiales</taxon>
        <taxon>Oxalobacteraceae</taxon>
        <taxon>Telluria group</taxon>
        <taxon>Pseudoduganella</taxon>
    </lineage>
</organism>
<dbReference type="Proteomes" id="UP000484015">
    <property type="component" value="Unassembled WGS sequence"/>
</dbReference>